<keyword evidence="4" id="KW-1185">Reference proteome</keyword>
<accession>A0A916T9X3</accession>
<keyword evidence="2" id="KW-0472">Membrane</keyword>
<comment type="caution">
    <text evidence="3">The sequence shown here is derived from an EMBL/GenBank/DDBJ whole genome shotgun (WGS) entry which is preliminary data.</text>
</comment>
<evidence type="ECO:0000313" key="3">
    <source>
        <dbReference type="EMBL" id="GGB35518.1"/>
    </source>
</evidence>
<reference evidence="3" key="1">
    <citation type="journal article" date="2014" name="Int. J. Syst. Evol. Microbiol.">
        <title>Complete genome sequence of Corynebacterium casei LMG S-19264T (=DSM 44701T), isolated from a smear-ripened cheese.</title>
        <authorList>
            <consortium name="US DOE Joint Genome Institute (JGI-PGF)"/>
            <person name="Walter F."/>
            <person name="Albersmeier A."/>
            <person name="Kalinowski J."/>
            <person name="Ruckert C."/>
        </authorList>
    </citation>
    <scope>NUCLEOTIDE SEQUENCE</scope>
    <source>
        <strain evidence="3">CGMCC 1.12827</strain>
    </source>
</reference>
<dbReference type="EMBL" id="BMGC01000017">
    <property type="protein sequence ID" value="GGB35518.1"/>
    <property type="molecule type" value="Genomic_DNA"/>
</dbReference>
<evidence type="ECO:0000256" key="1">
    <source>
        <dbReference type="SAM" id="MobiDB-lite"/>
    </source>
</evidence>
<dbReference type="RefSeq" id="WP_188586876.1">
    <property type="nucleotide sequence ID" value="NZ_BMGC01000017.1"/>
</dbReference>
<keyword evidence="2" id="KW-1133">Transmembrane helix</keyword>
<feature type="transmembrane region" description="Helical" evidence="2">
    <location>
        <begin position="201"/>
        <end position="221"/>
    </location>
</feature>
<evidence type="ECO:0000256" key="2">
    <source>
        <dbReference type="SAM" id="Phobius"/>
    </source>
</evidence>
<reference evidence="3" key="2">
    <citation type="submission" date="2020-09" db="EMBL/GenBank/DDBJ databases">
        <authorList>
            <person name="Sun Q."/>
            <person name="Zhou Y."/>
        </authorList>
    </citation>
    <scope>NUCLEOTIDE SEQUENCE</scope>
    <source>
        <strain evidence="3">CGMCC 1.12827</strain>
    </source>
</reference>
<dbReference type="Proteomes" id="UP000621454">
    <property type="component" value="Unassembled WGS sequence"/>
</dbReference>
<feature type="transmembrane region" description="Helical" evidence="2">
    <location>
        <begin position="172"/>
        <end position="195"/>
    </location>
</feature>
<proteinExistence type="predicted"/>
<organism evidence="3 4">
    <name type="scientific">Gordonia jinhuaensis</name>
    <dbReference type="NCBI Taxonomy" id="1517702"/>
    <lineage>
        <taxon>Bacteria</taxon>
        <taxon>Bacillati</taxon>
        <taxon>Actinomycetota</taxon>
        <taxon>Actinomycetes</taxon>
        <taxon>Mycobacteriales</taxon>
        <taxon>Gordoniaceae</taxon>
        <taxon>Gordonia</taxon>
    </lineage>
</organism>
<name>A0A916T9X3_9ACTN</name>
<protein>
    <submittedName>
        <fullName evidence="3">Membrane protein</fullName>
    </submittedName>
</protein>
<sequence>MTVLAEAKRALLVVAALAATLSVLLIAFALPAVKSGPHRLPVALVASASDASQIREHVESATPGAISFRTARSQEQAQTMIDHRDVDGAIVVEPAGVTTLVGSAAGVSVATAVEGVGSAVAAGRPHQVLNVRPFPSGDPRGVGLSAGALPLALGGWIGALVIMAAVRRPSHVVAAVVGFSVVGAIALTVVMRYVIGTYDTGLVAVTLAAVLAFAATAFGVIGLRSLLGVPGLVIAALALIVVGNPLSGLSSAPELLPSPWGTIGQLLPPGATGSLLRNVEFFNGHAITQPVVVLCAWLLVGLALYALALRRTVALRRTASAPAPVAGGGRHEAPESDGVPETMGAPETMEVRETMGA</sequence>
<evidence type="ECO:0000313" key="4">
    <source>
        <dbReference type="Proteomes" id="UP000621454"/>
    </source>
</evidence>
<feature type="transmembrane region" description="Helical" evidence="2">
    <location>
        <begin position="287"/>
        <end position="308"/>
    </location>
</feature>
<keyword evidence="2" id="KW-0812">Transmembrane</keyword>
<feature type="region of interest" description="Disordered" evidence="1">
    <location>
        <begin position="321"/>
        <end position="357"/>
    </location>
</feature>
<feature type="transmembrane region" description="Helical" evidence="2">
    <location>
        <begin position="142"/>
        <end position="165"/>
    </location>
</feature>
<dbReference type="AlphaFoldDB" id="A0A916T9X3"/>
<gene>
    <name evidence="3" type="ORF">GCM10011489_24440</name>
</gene>
<feature type="transmembrane region" description="Helical" evidence="2">
    <location>
        <begin position="226"/>
        <end position="246"/>
    </location>
</feature>